<keyword evidence="2" id="KW-1185">Reference proteome</keyword>
<proteinExistence type="predicted"/>
<gene>
    <name evidence="1" type="ORF">PLgW1_1</name>
</gene>
<dbReference type="Proteomes" id="UP000251251">
    <property type="component" value="Segment"/>
</dbReference>
<dbReference type="Pfam" id="PF07141">
    <property type="entry name" value="Phage_term_sma"/>
    <property type="match status" value="1"/>
</dbReference>
<sequence length="159" mass="18178">MTEQGTAEVLEKVREGCSDIDIYKPLHMSALTFRKWREAHIKEYDEAKTFAQSNMLSLAESALQAKLRPRTVVETETLYNPDGSIKSKRVKEKELDIDSLTAMFVAKAGNPELWNPAEWRRVKNEEKGSDKLAEVARELSGYNLSKYKEPTQIEPPVDF</sequence>
<protein>
    <submittedName>
        <fullName evidence="1">Terminase small subunit</fullName>
    </submittedName>
</protein>
<dbReference type="EMBL" id="KY888143">
    <property type="protein sequence ID" value="ARQ94812.1"/>
    <property type="molecule type" value="Genomic_DNA"/>
</dbReference>
<dbReference type="InterPro" id="IPR010789">
    <property type="entry name" value="Terminase_ssu_Skunalikevirus"/>
</dbReference>
<accession>A0A2Z2GW64</accession>
<evidence type="ECO:0000313" key="2">
    <source>
        <dbReference type="Proteomes" id="UP000251251"/>
    </source>
</evidence>
<name>A0A2Z2GW64_9CAUD</name>
<evidence type="ECO:0000313" key="1">
    <source>
        <dbReference type="EMBL" id="ARQ94812.1"/>
    </source>
</evidence>
<reference evidence="1" key="1">
    <citation type="submission" date="2017-04" db="EMBL/GenBank/DDBJ databases">
        <title>Genome sequence and comparative analysis of three virulent Lactococcus garvieae phages, novel phages with genome architecture linking the 936 group phages of Lactococcus lactis.</title>
        <authorList>
            <person name="Hoai T.D."/>
            <person name="Nishiki I."/>
            <person name="Yoshida T."/>
            <person name="Nakai T."/>
        </authorList>
    </citation>
    <scope>NUCLEOTIDE SEQUENCE [LARGE SCALE GENOMIC DNA]</scope>
</reference>
<organism evidence="1 2">
    <name type="scientific">Lactococcus phage PLgW-1</name>
    <dbReference type="NCBI Taxonomy" id="1983536"/>
    <lineage>
        <taxon>Viruses</taxon>
        <taxon>Duplodnaviria</taxon>
        <taxon>Heunggongvirae</taxon>
        <taxon>Uroviricota</taxon>
        <taxon>Caudoviricetes</taxon>
        <taxon>Uwajimavirus</taxon>
        <taxon>Uwajimavirus PLgW1</taxon>
    </lineage>
</organism>